<keyword evidence="6" id="KW-0493">Microtubule</keyword>
<evidence type="ECO:0000256" key="5">
    <source>
        <dbReference type="ARBA" id="ARBA00022490"/>
    </source>
</evidence>
<evidence type="ECO:0000313" key="17">
    <source>
        <dbReference type="Proteomes" id="UP000824540"/>
    </source>
</evidence>
<dbReference type="GO" id="GO:0005874">
    <property type="term" value="C:microtubule"/>
    <property type="evidence" value="ECO:0007669"/>
    <property type="project" value="UniProtKB-KW"/>
</dbReference>
<dbReference type="GO" id="GO:0031267">
    <property type="term" value="F:small GTPase binding"/>
    <property type="evidence" value="ECO:0007669"/>
    <property type="project" value="InterPro"/>
</dbReference>
<keyword evidence="5" id="KW-0963">Cytoplasm</keyword>
<keyword evidence="8 13" id="KW-0175">Coiled coil</keyword>
<evidence type="ECO:0000256" key="6">
    <source>
        <dbReference type="ARBA" id="ARBA00022701"/>
    </source>
</evidence>
<accession>A0A8T2NWS4</accession>
<dbReference type="GO" id="GO:0005794">
    <property type="term" value="C:Golgi apparatus"/>
    <property type="evidence" value="ECO:0007669"/>
    <property type="project" value="TreeGrafter"/>
</dbReference>
<dbReference type="GO" id="GO:0031514">
    <property type="term" value="C:motile cilium"/>
    <property type="evidence" value="ECO:0007669"/>
    <property type="project" value="UniProtKB-SubCell"/>
</dbReference>
<reference evidence="16" key="1">
    <citation type="thesis" date="2021" institute="BYU ScholarsArchive" country="Provo, UT, USA">
        <title>Applications of and Algorithms for Genome Assembly and Genomic Analyses with an Emphasis on Marine Teleosts.</title>
        <authorList>
            <person name="Pickett B.D."/>
        </authorList>
    </citation>
    <scope>NUCLEOTIDE SEQUENCE</scope>
    <source>
        <strain evidence="16">HI-2016</strain>
    </source>
</reference>
<dbReference type="PANTHER" id="PTHR31543:SF0">
    <property type="entry name" value="DYNEIN REGULATORY COMPLEX SUBUNIT 4"/>
    <property type="match status" value="1"/>
</dbReference>
<evidence type="ECO:0000256" key="1">
    <source>
        <dbReference type="ARBA" id="ARBA00004230"/>
    </source>
</evidence>
<dbReference type="InterPro" id="IPR025593">
    <property type="entry name" value="GAS8_dom"/>
</dbReference>
<dbReference type="Pfam" id="PF13851">
    <property type="entry name" value="GAS"/>
    <property type="match status" value="1"/>
</dbReference>
<evidence type="ECO:0000256" key="9">
    <source>
        <dbReference type="ARBA" id="ARBA00023069"/>
    </source>
</evidence>
<protein>
    <recommendedName>
        <fullName evidence="4">Dynein regulatory complex subunit 4</fullName>
    </recommendedName>
    <alternativeName>
        <fullName evidence="12">Growth arrest-specific protein 8</fullName>
    </alternativeName>
</protein>
<evidence type="ECO:0000256" key="12">
    <source>
        <dbReference type="ARBA" id="ARBA00031568"/>
    </source>
</evidence>
<dbReference type="EMBL" id="JAFBMS010000031">
    <property type="protein sequence ID" value="KAG9342022.1"/>
    <property type="molecule type" value="Genomic_DNA"/>
</dbReference>
<evidence type="ECO:0000256" key="4">
    <source>
        <dbReference type="ARBA" id="ARBA00021301"/>
    </source>
</evidence>
<keyword evidence="9" id="KW-0969">Cilium</keyword>
<evidence type="ECO:0000256" key="11">
    <source>
        <dbReference type="ARBA" id="ARBA00023273"/>
    </source>
</evidence>
<feature type="non-terminal residue" evidence="16">
    <location>
        <position position="358"/>
    </location>
</feature>
<dbReference type="AlphaFoldDB" id="A0A8T2NWS4"/>
<keyword evidence="7" id="KW-0282">Flagellum</keyword>
<dbReference type="InterPro" id="IPR039308">
    <property type="entry name" value="GAS8"/>
</dbReference>
<evidence type="ECO:0000256" key="10">
    <source>
        <dbReference type="ARBA" id="ARBA00023212"/>
    </source>
</evidence>
<feature type="region of interest" description="Disordered" evidence="14">
    <location>
        <begin position="1"/>
        <end position="26"/>
    </location>
</feature>
<evidence type="ECO:0000256" key="2">
    <source>
        <dbReference type="ARBA" id="ARBA00004245"/>
    </source>
</evidence>
<feature type="coiled-coil region" evidence="13">
    <location>
        <begin position="138"/>
        <end position="172"/>
    </location>
</feature>
<evidence type="ECO:0000256" key="8">
    <source>
        <dbReference type="ARBA" id="ARBA00023054"/>
    </source>
</evidence>
<comment type="subcellular location">
    <subcellularLocation>
        <location evidence="1">Cell projection</location>
        <location evidence="1">Cilium</location>
        <location evidence="1">Flagellum</location>
    </subcellularLocation>
    <subcellularLocation>
        <location evidence="2">Cytoplasm</location>
        <location evidence="2">Cytoskeleton</location>
    </subcellularLocation>
</comment>
<dbReference type="GO" id="GO:0030317">
    <property type="term" value="P:flagellated sperm motility"/>
    <property type="evidence" value="ECO:0007669"/>
    <property type="project" value="TreeGrafter"/>
</dbReference>
<keyword evidence="11" id="KW-0966">Cell projection</keyword>
<feature type="domain" description="Growth arrest-specific protein 8" evidence="15">
    <location>
        <begin position="225"/>
        <end position="358"/>
    </location>
</feature>
<evidence type="ECO:0000259" key="15">
    <source>
        <dbReference type="Pfam" id="PF13851"/>
    </source>
</evidence>
<dbReference type="OrthoDB" id="767661at2759"/>
<evidence type="ECO:0000256" key="7">
    <source>
        <dbReference type="ARBA" id="ARBA00022846"/>
    </source>
</evidence>
<feature type="coiled-coil region" evidence="13">
    <location>
        <begin position="248"/>
        <end position="337"/>
    </location>
</feature>
<sequence length="358" mass="42387">MLFQPPKKKDAKNEKGKAPSAGGTTVAEVTNEQLQEQIDLLKQELDKEREERNFFQMERDKIQAFWDITKRQLEERTSDLRNKDRELEELEENHQAEVKDYKQKVKHLLYEHQNSLSEQKAARTTAKKVLQTEHIEREFELRKEIRSLKTQLKEMELASENLVKKLKLKTDEEIIQMQNDFERQLLENKGKYDHKNSVMQKDLNLRWTNEIHKIEERKNSQINTLMKDHEKAFANMRSYYNDAIINNMALINSQKAELDATLKKVEELEKENGKLILQNKRLVEPLQKAKEEVAELQKQAAHGKKDKASLAETRARLKAAEKEVEDLKWEYEVLQQSFCKVQEDRDQLANKFTKTILE</sequence>
<keyword evidence="17" id="KW-1185">Reference proteome</keyword>
<gene>
    <name evidence="16" type="ORF">JZ751_018340</name>
</gene>
<proteinExistence type="inferred from homology"/>
<dbReference type="Proteomes" id="UP000824540">
    <property type="component" value="Unassembled WGS sequence"/>
</dbReference>
<dbReference type="GO" id="GO:0008017">
    <property type="term" value="F:microtubule binding"/>
    <property type="evidence" value="ECO:0007669"/>
    <property type="project" value="InterPro"/>
</dbReference>
<name>A0A8T2NWS4_9TELE</name>
<organism evidence="16 17">
    <name type="scientific">Albula glossodonta</name>
    <name type="common">roundjaw bonefish</name>
    <dbReference type="NCBI Taxonomy" id="121402"/>
    <lineage>
        <taxon>Eukaryota</taxon>
        <taxon>Metazoa</taxon>
        <taxon>Chordata</taxon>
        <taxon>Craniata</taxon>
        <taxon>Vertebrata</taxon>
        <taxon>Euteleostomi</taxon>
        <taxon>Actinopterygii</taxon>
        <taxon>Neopterygii</taxon>
        <taxon>Teleostei</taxon>
        <taxon>Albuliformes</taxon>
        <taxon>Albulidae</taxon>
        <taxon>Albula</taxon>
    </lineage>
</organism>
<evidence type="ECO:0000313" key="16">
    <source>
        <dbReference type="EMBL" id="KAG9342022.1"/>
    </source>
</evidence>
<dbReference type="PANTHER" id="PTHR31543">
    <property type="entry name" value="DYNEIN REGULATORY COMPLEX SUBUNIT 4"/>
    <property type="match status" value="1"/>
</dbReference>
<keyword evidence="10" id="KW-0206">Cytoskeleton</keyword>
<evidence type="ECO:0000256" key="3">
    <source>
        <dbReference type="ARBA" id="ARBA00009859"/>
    </source>
</evidence>
<feature type="compositionally biased region" description="Basic and acidic residues" evidence="14">
    <location>
        <begin position="7"/>
        <end position="17"/>
    </location>
</feature>
<comment type="similarity">
    <text evidence="3">Belongs to the DRC4 family.</text>
</comment>
<evidence type="ECO:0000256" key="14">
    <source>
        <dbReference type="SAM" id="MobiDB-lite"/>
    </source>
</evidence>
<evidence type="ECO:0000256" key="13">
    <source>
        <dbReference type="SAM" id="Coils"/>
    </source>
</evidence>
<comment type="caution">
    <text evidence="16">The sequence shown here is derived from an EMBL/GenBank/DDBJ whole genome shotgun (WGS) entry which is preliminary data.</text>
</comment>